<dbReference type="Gene3D" id="2.40.128.200">
    <property type="match status" value="1"/>
</dbReference>
<name>A0A4Q7ZB98_9GAMM</name>
<dbReference type="OrthoDB" id="7871744at2"/>
<feature type="domain" description="C-type lysozyme inhibitor" evidence="7">
    <location>
        <begin position="152"/>
        <end position="215"/>
    </location>
</feature>
<feature type="signal peptide" evidence="5">
    <location>
        <begin position="1"/>
        <end position="27"/>
    </location>
</feature>
<comment type="caution">
    <text evidence="8">The sequence shown here is derived from an EMBL/GenBank/DDBJ whole genome shotgun (WGS) entry which is preliminary data.</text>
</comment>
<feature type="chain" id="PRO_5020684172" evidence="5">
    <location>
        <begin position="28"/>
        <end position="341"/>
    </location>
</feature>
<keyword evidence="9" id="KW-1185">Reference proteome</keyword>
<reference evidence="8 9" key="1">
    <citation type="submission" date="2019-02" db="EMBL/GenBank/DDBJ databases">
        <title>Genomic Encyclopedia of Type Strains, Phase IV (KMG-IV): sequencing the most valuable type-strain genomes for metagenomic binning, comparative biology and taxonomic classification.</title>
        <authorList>
            <person name="Goeker M."/>
        </authorList>
    </citation>
    <scope>NUCLEOTIDE SEQUENCE [LARGE SCALE GENOMIC DNA]</scope>
    <source>
        <strain evidence="8 9">DSM 105135</strain>
    </source>
</reference>
<dbReference type="Proteomes" id="UP000292423">
    <property type="component" value="Unassembled WGS sequence"/>
</dbReference>
<keyword evidence="8" id="KW-0346">Stress response</keyword>
<dbReference type="PANTHER" id="PTHR35535:SF1">
    <property type="entry name" value="HEAT SHOCK PROTEIN HSLJ"/>
    <property type="match status" value="1"/>
</dbReference>
<keyword evidence="1 5" id="KW-0732">Signal</keyword>
<dbReference type="PANTHER" id="PTHR35535">
    <property type="entry name" value="HEAT SHOCK PROTEIN HSLJ"/>
    <property type="match status" value="1"/>
</dbReference>
<accession>A0A4Q7ZB98</accession>
<dbReference type="InterPro" id="IPR018660">
    <property type="entry name" value="MliC"/>
</dbReference>
<keyword evidence="4" id="KW-0449">Lipoprotein</keyword>
<gene>
    <name evidence="8" type="ORF">EV700_0849</name>
</gene>
<dbReference type="Pfam" id="PF09864">
    <property type="entry name" value="MliC"/>
    <property type="match status" value="1"/>
</dbReference>
<dbReference type="InterPro" id="IPR036328">
    <property type="entry name" value="MliC_sf"/>
</dbReference>
<evidence type="ECO:0000313" key="9">
    <source>
        <dbReference type="Proteomes" id="UP000292423"/>
    </source>
</evidence>
<organism evidence="8 9">
    <name type="scientific">Fluviicoccus keumensis</name>
    <dbReference type="NCBI Taxonomy" id="1435465"/>
    <lineage>
        <taxon>Bacteria</taxon>
        <taxon>Pseudomonadati</taxon>
        <taxon>Pseudomonadota</taxon>
        <taxon>Gammaproteobacteria</taxon>
        <taxon>Moraxellales</taxon>
        <taxon>Moraxellaceae</taxon>
        <taxon>Fluviicoccus</taxon>
    </lineage>
</organism>
<sequence length="341" mass="37150">MTGSQPVCRLMALLAMTAATLSGCAVFEGGSYGPQTPTAVVTGDLTFQERVTLPPDSVAMVDLTSGGDSRVLAEQRLNLDERQLPVSFSLKLPAANYVRGVDYVLRASVLQKGRTLWVSEPMDVRADHTVQEVGQVMLHPFRQSEFNAKLVCGDHSALVGLVQNEDQDLMRLTLDDRQFDLRPSVSASGSRYVALGLPATEVWLKGDKALVTVRNQIWPDCDVVNDNAAAPKSPLMGDMWVVDDIDGEMIDSSRATLTFQEDGRLNGHASCNVFNTTYTQPSAGALTIAKGAATMMACSPELMEQEQRFLEILQGVQTFEIDETGELVLTDGEDRQIVAHR</sequence>
<keyword evidence="3" id="KW-0564">Palmitate</keyword>
<evidence type="ECO:0000256" key="3">
    <source>
        <dbReference type="ARBA" id="ARBA00023139"/>
    </source>
</evidence>
<dbReference type="SUPFAM" id="SSF141488">
    <property type="entry name" value="YdhA-like"/>
    <property type="match status" value="1"/>
</dbReference>
<dbReference type="Pfam" id="PF09619">
    <property type="entry name" value="YscW"/>
    <property type="match status" value="1"/>
</dbReference>
<proteinExistence type="predicted"/>
<feature type="domain" description="DUF306" evidence="6">
    <location>
        <begin position="234"/>
        <end position="338"/>
    </location>
</feature>
<dbReference type="EMBL" id="SHKX01000010">
    <property type="protein sequence ID" value="RZU47882.1"/>
    <property type="molecule type" value="Genomic_DNA"/>
</dbReference>
<evidence type="ECO:0000259" key="6">
    <source>
        <dbReference type="Pfam" id="PF03724"/>
    </source>
</evidence>
<evidence type="ECO:0000256" key="1">
    <source>
        <dbReference type="ARBA" id="ARBA00022729"/>
    </source>
</evidence>
<dbReference type="InterPro" id="IPR005184">
    <property type="entry name" value="DUF306_Meta_HslJ"/>
</dbReference>
<evidence type="ECO:0000256" key="5">
    <source>
        <dbReference type="SAM" id="SignalP"/>
    </source>
</evidence>
<evidence type="ECO:0000256" key="4">
    <source>
        <dbReference type="ARBA" id="ARBA00023288"/>
    </source>
</evidence>
<evidence type="ECO:0000259" key="7">
    <source>
        <dbReference type="Pfam" id="PF09864"/>
    </source>
</evidence>
<dbReference type="Gene3D" id="2.40.128.270">
    <property type="match status" value="1"/>
</dbReference>
<keyword evidence="2" id="KW-0472">Membrane</keyword>
<dbReference type="InterPro" id="IPR053147">
    <property type="entry name" value="Hsp_HslJ-like"/>
</dbReference>
<dbReference type="AlphaFoldDB" id="A0A4Q7ZB98"/>
<dbReference type="Pfam" id="PF03724">
    <property type="entry name" value="META"/>
    <property type="match status" value="1"/>
</dbReference>
<dbReference type="InterPro" id="IPR038670">
    <property type="entry name" value="HslJ-like_sf"/>
</dbReference>
<protein>
    <submittedName>
        <fullName evidence="8">Heat shock protein HslJ</fullName>
    </submittedName>
</protein>
<dbReference type="RefSeq" id="WP_130411091.1">
    <property type="nucleotide sequence ID" value="NZ_SHKX01000010.1"/>
</dbReference>
<evidence type="ECO:0000313" key="8">
    <source>
        <dbReference type="EMBL" id="RZU47882.1"/>
    </source>
</evidence>
<evidence type="ECO:0000256" key="2">
    <source>
        <dbReference type="ARBA" id="ARBA00023136"/>
    </source>
</evidence>
<dbReference type="InterPro" id="IPR039366">
    <property type="entry name" value="Pilotin"/>
</dbReference>